<dbReference type="Pfam" id="PF26314">
    <property type="entry name" value="MptA_B_family"/>
    <property type="match status" value="1"/>
</dbReference>
<organism evidence="9 10">
    <name type="scientific">Ammonicoccus fulvus</name>
    <dbReference type="NCBI Taxonomy" id="3138240"/>
    <lineage>
        <taxon>Bacteria</taxon>
        <taxon>Bacillati</taxon>
        <taxon>Actinomycetota</taxon>
        <taxon>Actinomycetes</taxon>
        <taxon>Propionibacteriales</taxon>
        <taxon>Propionibacteriaceae</taxon>
        <taxon>Ammonicoccus</taxon>
    </lineage>
</organism>
<evidence type="ECO:0000256" key="3">
    <source>
        <dbReference type="ARBA" id="ARBA00022679"/>
    </source>
</evidence>
<evidence type="ECO:0000256" key="7">
    <source>
        <dbReference type="ARBA" id="ARBA00043987"/>
    </source>
</evidence>
<evidence type="ECO:0000313" key="9">
    <source>
        <dbReference type="EMBL" id="XAN08781.1"/>
    </source>
</evidence>
<dbReference type="GO" id="GO:0016757">
    <property type="term" value="F:glycosyltransferase activity"/>
    <property type="evidence" value="ECO:0007669"/>
    <property type="project" value="UniProtKB-KW"/>
</dbReference>
<evidence type="ECO:0000256" key="4">
    <source>
        <dbReference type="ARBA" id="ARBA00022692"/>
    </source>
</evidence>
<feature type="transmembrane region" description="Helical" evidence="8">
    <location>
        <begin position="170"/>
        <end position="194"/>
    </location>
</feature>
<name>A0ABZ3FW27_9ACTN</name>
<evidence type="ECO:0000313" key="10">
    <source>
        <dbReference type="Proteomes" id="UP001442841"/>
    </source>
</evidence>
<feature type="transmembrane region" description="Helical" evidence="8">
    <location>
        <begin position="419"/>
        <end position="440"/>
    </location>
</feature>
<evidence type="ECO:0000256" key="6">
    <source>
        <dbReference type="ARBA" id="ARBA00023136"/>
    </source>
</evidence>
<feature type="transmembrane region" description="Helical" evidence="8">
    <location>
        <begin position="85"/>
        <end position="103"/>
    </location>
</feature>
<keyword evidence="2 9" id="KW-0328">Glycosyltransferase</keyword>
<evidence type="ECO:0000256" key="2">
    <source>
        <dbReference type="ARBA" id="ARBA00022676"/>
    </source>
</evidence>
<proteinExistence type="inferred from homology"/>
<comment type="subcellular location">
    <subcellularLocation>
        <location evidence="1">Membrane</location>
        <topology evidence="1">Multi-pass membrane protein</topology>
    </subcellularLocation>
</comment>
<evidence type="ECO:0000256" key="8">
    <source>
        <dbReference type="SAM" id="Phobius"/>
    </source>
</evidence>
<feature type="transmembrane region" description="Helical" evidence="8">
    <location>
        <begin position="361"/>
        <end position="383"/>
    </location>
</feature>
<feature type="transmembrane region" description="Helical" evidence="8">
    <location>
        <begin position="247"/>
        <end position="278"/>
    </location>
</feature>
<sequence>MKRTGLAQTLRTPGVGRGFLAMVLIGLAVLTPGLVPNSDLDRIVLRWIRPVLAWQVGRVLMAVGVILLFWAWLKLRPALHPRLNHGLILALWSLPVLIVPPVFSSDAFLYADQGWIIHQGFDPYQVGLTDAGGPFAPNVHWVWHHTTAVYPPAALFVQALVAELTGFHSYWTVVAMRIPALLGVAVIALVVPRLARALGANAEVAKWFAVLNPFLLFHFVGGMHNDIWMIALVLVAAWLGVRHGVPGMLLGAVLVGIGAGFKQPGIIAAIAIGLLPVAERLKGMGLARRVATMTLYCGSALLVAIGAYVGLSFATGYEFLGWMKATNIHATTWGMSPASIVEQVIGPVLNAVGLRHGMLPFLSSLATVVSVVLAVFVAWRYFFADHLGRVRVRPRSVTVTAAGEVPDVTRSWRDYPVRWLAWSFMALAFSGAGYHGWYLLWGGVYLGMLRYGNRIFRGLVAVLIAFTVVECGLEYFSLRPIPGYLLGVTLAWIFWVNSSALQIVPEPEPDDWAGEAEEAKTA</sequence>
<feature type="transmembrane region" description="Helical" evidence="8">
    <location>
        <begin position="483"/>
        <end position="504"/>
    </location>
</feature>
<feature type="transmembrane region" description="Helical" evidence="8">
    <location>
        <begin position="290"/>
        <end position="314"/>
    </location>
</feature>
<dbReference type="RefSeq" id="WP_425310208.1">
    <property type="nucleotide sequence ID" value="NZ_CP154795.1"/>
</dbReference>
<feature type="transmembrane region" description="Helical" evidence="8">
    <location>
        <begin position="455"/>
        <end position="476"/>
    </location>
</feature>
<protein>
    <submittedName>
        <fullName evidence="9">Polyprenol phosphomannose-dependent alpha 1,6 mannosyltransferase MptB</fullName>
    </submittedName>
</protein>
<keyword evidence="6 8" id="KW-0472">Membrane</keyword>
<dbReference type="NCBIfam" id="NF038066">
    <property type="entry name" value="MptB"/>
    <property type="match status" value="1"/>
</dbReference>
<dbReference type="InterPro" id="IPR049829">
    <property type="entry name" value="MptA/B-like"/>
</dbReference>
<keyword evidence="5 8" id="KW-1133">Transmembrane helix</keyword>
<dbReference type="EMBL" id="CP154795">
    <property type="protein sequence ID" value="XAN08781.1"/>
    <property type="molecule type" value="Genomic_DNA"/>
</dbReference>
<keyword evidence="4 8" id="KW-0812">Transmembrane</keyword>
<feature type="transmembrane region" description="Helical" evidence="8">
    <location>
        <begin position="215"/>
        <end position="241"/>
    </location>
</feature>
<accession>A0ABZ3FW27</accession>
<dbReference type="Proteomes" id="UP001442841">
    <property type="component" value="Chromosome"/>
</dbReference>
<gene>
    <name evidence="9" type="primary">mptB</name>
    <name evidence="9" type="ORF">AADG42_16200</name>
</gene>
<keyword evidence="3" id="KW-0808">Transferase</keyword>
<comment type="similarity">
    <text evidence="7">Belongs to the MptA/B family.</text>
</comment>
<evidence type="ECO:0000256" key="5">
    <source>
        <dbReference type="ARBA" id="ARBA00022989"/>
    </source>
</evidence>
<feature type="transmembrane region" description="Helical" evidence="8">
    <location>
        <begin position="12"/>
        <end position="31"/>
    </location>
</feature>
<keyword evidence="10" id="KW-1185">Reference proteome</keyword>
<reference evidence="9 10" key="1">
    <citation type="submission" date="2024-04" db="EMBL/GenBank/DDBJ databases">
        <title>Isolation of an actinomycete strain from pig manure.</title>
        <authorList>
            <person name="Gong T."/>
            <person name="Yu Z."/>
            <person name="An M."/>
            <person name="Wei C."/>
            <person name="Yang W."/>
            <person name="Liu L."/>
        </authorList>
    </citation>
    <scope>NUCLEOTIDE SEQUENCE [LARGE SCALE GENOMIC DNA]</scope>
    <source>
        <strain evidence="9 10">ZF39</strain>
    </source>
</reference>
<evidence type="ECO:0000256" key="1">
    <source>
        <dbReference type="ARBA" id="ARBA00004141"/>
    </source>
</evidence>
<feature type="transmembrane region" description="Helical" evidence="8">
    <location>
        <begin position="51"/>
        <end position="73"/>
    </location>
</feature>